<reference evidence="3 4" key="1">
    <citation type="submission" date="2019-06" db="EMBL/GenBank/DDBJ databases">
        <authorList>
            <person name="Li F."/>
        </authorList>
    </citation>
    <scope>NUCLEOTIDE SEQUENCE [LARGE SCALE GENOMIC DNA]</scope>
    <source>
        <strain evidence="3 4">10F1D-1</strain>
    </source>
</reference>
<dbReference type="RefSeq" id="WP_141162344.1">
    <property type="nucleotide sequence ID" value="NZ_VHQG01000001.1"/>
</dbReference>
<dbReference type="EMBL" id="VHQG01000001">
    <property type="protein sequence ID" value="TPW77819.1"/>
    <property type="molecule type" value="Genomic_DNA"/>
</dbReference>
<keyword evidence="4" id="KW-1185">Reference proteome</keyword>
<evidence type="ECO:0000313" key="4">
    <source>
        <dbReference type="Proteomes" id="UP000316252"/>
    </source>
</evidence>
<keyword evidence="1" id="KW-1133">Transmembrane helix</keyword>
<evidence type="ECO:0000313" key="3">
    <source>
        <dbReference type="EMBL" id="TPW77819.1"/>
    </source>
</evidence>
<gene>
    <name evidence="3" type="ORF">FJ657_03985</name>
</gene>
<dbReference type="Proteomes" id="UP000316252">
    <property type="component" value="Unassembled WGS sequence"/>
</dbReference>
<keyword evidence="1" id="KW-0472">Membrane</keyword>
<accession>A0A506YBF7</accession>
<dbReference type="InterPro" id="IPR021949">
    <property type="entry name" value="DUF3566_TM"/>
</dbReference>
<dbReference type="Pfam" id="PF12089">
    <property type="entry name" value="DUF3566"/>
    <property type="match status" value="1"/>
</dbReference>
<feature type="domain" description="DUF3566" evidence="2">
    <location>
        <begin position="19"/>
        <end position="133"/>
    </location>
</feature>
<organism evidence="3 4">
    <name type="scientific">Schumannella soli</name>
    <dbReference type="NCBI Taxonomy" id="2590779"/>
    <lineage>
        <taxon>Bacteria</taxon>
        <taxon>Bacillati</taxon>
        <taxon>Actinomycetota</taxon>
        <taxon>Actinomycetes</taxon>
        <taxon>Micrococcales</taxon>
        <taxon>Microbacteriaceae</taxon>
        <taxon>Schumannella</taxon>
    </lineage>
</organism>
<protein>
    <submittedName>
        <fullName evidence="3">DUF3566 domain-containing protein</fullName>
    </submittedName>
</protein>
<evidence type="ECO:0000256" key="1">
    <source>
        <dbReference type="SAM" id="Phobius"/>
    </source>
</evidence>
<feature type="transmembrane region" description="Helical" evidence="1">
    <location>
        <begin position="36"/>
        <end position="59"/>
    </location>
</feature>
<proteinExistence type="predicted"/>
<name>A0A506YBF7_9MICO</name>
<sequence length="135" mass="14656">MTSVAEKLQRKSPRSSSSKQVRLKLVYVDFWSVVKLTFLVMLCLGIVLVVAAFLIWVVLNSTHVFDKIDDLMRDVLSDNSFSVTDTFGAGQVVLFALVVAILNTVVGTALGAIGALLYNLSVRFTGGLLVGFTNN</sequence>
<dbReference type="AlphaFoldDB" id="A0A506YBF7"/>
<comment type="caution">
    <text evidence="3">The sequence shown here is derived from an EMBL/GenBank/DDBJ whole genome shotgun (WGS) entry which is preliminary data.</text>
</comment>
<dbReference type="OrthoDB" id="3240216at2"/>
<evidence type="ECO:0000259" key="2">
    <source>
        <dbReference type="Pfam" id="PF12089"/>
    </source>
</evidence>
<keyword evidence="1" id="KW-0812">Transmembrane</keyword>
<feature type="transmembrane region" description="Helical" evidence="1">
    <location>
        <begin position="92"/>
        <end position="118"/>
    </location>
</feature>